<feature type="chain" id="PRO_5008771071" evidence="2">
    <location>
        <begin position="28"/>
        <end position="284"/>
    </location>
</feature>
<keyword evidence="1" id="KW-0802">TPR repeat</keyword>
<feature type="signal peptide" evidence="2">
    <location>
        <begin position="1"/>
        <end position="27"/>
    </location>
</feature>
<dbReference type="InterPro" id="IPR011990">
    <property type="entry name" value="TPR-like_helical_dom_sf"/>
</dbReference>
<dbReference type="KEGG" id="gtt:GUITHDRAFT_108784"/>
<dbReference type="Pfam" id="PF00515">
    <property type="entry name" value="TPR_1"/>
    <property type="match status" value="1"/>
</dbReference>
<evidence type="ECO:0000313" key="3">
    <source>
        <dbReference type="EMBL" id="EKX45135.1"/>
    </source>
</evidence>
<keyword evidence="2" id="KW-0732">Signal</keyword>
<protein>
    <submittedName>
        <fullName evidence="3 4">Uncharacterized protein</fullName>
    </submittedName>
</protein>
<dbReference type="InterPro" id="IPR019734">
    <property type="entry name" value="TPR_rpt"/>
</dbReference>
<dbReference type="AlphaFoldDB" id="L1JAL3"/>
<dbReference type="InterPro" id="IPR037919">
    <property type="entry name" value="OGT"/>
</dbReference>
<dbReference type="GeneID" id="17301845"/>
<gene>
    <name evidence="3" type="ORF">GUITHDRAFT_108784</name>
</gene>
<dbReference type="Pfam" id="PF13181">
    <property type="entry name" value="TPR_8"/>
    <property type="match status" value="1"/>
</dbReference>
<feature type="repeat" description="TPR" evidence="1">
    <location>
        <begin position="140"/>
        <end position="173"/>
    </location>
</feature>
<proteinExistence type="predicted"/>
<dbReference type="EMBL" id="JH993000">
    <property type="protein sequence ID" value="EKX45135.1"/>
    <property type="molecule type" value="Genomic_DNA"/>
</dbReference>
<feature type="repeat" description="TPR" evidence="1">
    <location>
        <begin position="106"/>
        <end position="139"/>
    </location>
</feature>
<dbReference type="Proteomes" id="UP000011087">
    <property type="component" value="Unassembled WGS sequence"/>
</dbReference>
<dbReference type="STRING" id="905079.L1JAL3"/>
<dbReference type="Gene3D" id="1.25.40.10">
    <property type="entry name" value="Tetratricopeptide repeat domain"/>
    <property type="match status" value="1"/>
</dbReference>
<sequence>MEEAAQVNLGRVFAQLTVFLALRQALGEEAAATGSPYVFYNLALTCSQLGWQKRARAALLEAVRRSPTFSDAWINAGVVMQQEGKVLLAIRCYKTAARTSSGDKKAMALYNMAAILIRMDRLREARDTLASALQHNPSMAVVYDGLGTVKLKGGDHKGAQGLFKRAIAIQPNLAESYFNLASIERKRGNPQRALSLLQESAKGTPSGTSSPRIFWAQLHNNLGASLHALGRFEEAVEQFDQAISLVPDMVMSYVNKCLFLAIGSCIWSGLLLFSNQPGARYCCI</sequence>
<dbReference type="OMA" id="DASAYMN"/>
<dbReference type="RefSeq" id="XP_005832115.1">
    <property type="nucleotide sequence ID" value="XM_005832058.1"/>
</dbReference>
<dbReference type="HOGENOM" id="CLU_981585_0_0_1"/>
<keyword evidence="5" id="KW-1185">Reference proteome</keyword>
<dbReference type="SMART" id="SM00028">
    <property type="entry name" value="TPR"/>
    <property type="match status" value="6"/>
</dbReference>
<organism evidence="3">
    <name type="scientific">Guillardia theta (strain CCMP2712)</name>
    <name type="common">Cryptophyte</name>
    <dbReference type="NCBI Taxonomy" id="905079"/>
    <lineage>
        <taxon>Eukaryota</taxon>
        <taxon>Cryptophyceae</taxon>
        <taxon>Pyrenomonadales</taxon>
        <taxon>Geminigeraceae</taxon>
        <taxon>Guillardia</taxon>
    </lineage>
</organism>
<dbReference type="PaxDb" id="55529-EKX45135"/>
<accession>L1JAL3</accession>
<dbReference type="PANTHER" id="PTHR44366">
    <property type="entry name" value="UDP-N-ACETYLGLUCOSAMINE--PEPTIDE N-ACETYLGLUCOSAMINYLTRANSFERASE 110 KDA SUBUNIT"/>
    <property type="match status" value="1"/>
</dbReference>
<evidence type="ECO:0000313" key="5">
    <source>
        <dbReference type="Proteomes" id="UP000011087"/>
    </source>
</evidence>
<dbReference type="PROSITE" id="PS50293">
    <property type="entry name" value="TPR_REGION"/>
    <property type="match status" value="1"/>
</dbReference>
<dbReference type="Pfam" id="PF13424">
    <property type="entry name" value="TPR_12"/>
    <property type="match status" value="1"/>
</dbReference>
<dbReference type="EnsemblProtists" id="EKX45135">
    <property type="protein sequence ID" value="EKX45135"/>
    <property type="gene ID" value="GUITHDRAFT_108784"/>
</dbReference>
<evidence type="ECO:0000256" key="2">
    <source>
        <dbReference type="SAM" id="SignalP"/>
    </source>
</evidence>
<evidence type="ECO:0000256" key="1">
    <source>
        <dbReference type="PROSITE-ProRule" id="PRU00339"/>
    </source>
</evidence>
<dbReference type="OrthoDB" id="2942533at2759"/>
<name>L1JAL3_GUITC</name>
<dbReference type="GO" id="GO:0006493">
    <property type="term" value="P:protein O-linked glycosylation"/>
    <property type="evidence" value="ECO:0007669"/>
    <property type="project" value="InterPro"/>
</dbReference>
<reference evidence="4" key="3">
    <citation type="submission" date="2015-06" db="UniProtKB">
        <authorList>
            <consortium name="EnsemblProtists"/>
        </authorList>
    </citation>
    <scope>IDENTIFICATION</scope>
</reference>
<dbReference type="eggNOG" id="KOG4626">
    <property type="taxonomic scope" value="Eukaryota"/>
</dbReference>
<reference evidence="3 5" key="1">
    <citation type="journal article" date="2012" name="Nature">
        <title>Algal genomes reveal evolutionary mosaicism and the fate of nucleomorphs.</title>
        <authorList>
            <consortium name="DOE Joint Genome Institute"/>
            <person name="Curtis B.A."/>
            <person name="Tanifuji G."/>
            <person name="Burki F."/>
            <person name="Gruber A."/>
            <person name="Irimia M."/>
            <person name="Maruyama S."/>
            <person name="Arias M.C."/>
            <person name="Ball S.G."/>
            <person name="Gile G.H."/>
            <person name="Hirakawa Y."/>
            <person name="Hopkins J.F."/>
            <person name="Kuo A."/>
            <person name="Rensing S.A."/>
            <person name="Schmutz J."/>
            <person name="Symeonidi A."/>
            <person name="Elias M."/>
            <person name="Eveleigh R.J."/>
            <person name="Herman E.K."/>
            <person name="Klute M.J."/>
            <person name="Nakayama T."/>
            <person name="Obornik M."/>
            <person name="Reyes-Prieto A."/>
            <person name="Armbrust E.V."/>
            <person name="Aves S.J."/>
            <person name="Beiko R.G."/>
            <person name="Coutinho P."/>
            <person name="Dacks J.B."/>
            <person name="Durnford D.G."/>
            <person name="Fast N.M."/>
            <person name="Green B.R."/>
            <person name="Grisdale C.J."/>
            <person name="Hempel F."/>
            <person name="Henrissat B."/>
            <person name="Hoppner M.P."/>
            <person name="Ishida K."/>
            <person name="Kim E."/>
            <person name="Koreny L."/>
            <person name="Kroth P.G."/>
            <person name="Liu Y."/>
            <person name="Malik S.B."/>
            <person name="Maier U.G."/>
            <person name="McRose D."/>
            <person name="Mock T."/>
            <person name="Neilson J.A."/>
            <person name="Onodera N.T."/>
            <person name="Poole A.M."/>
            <person name="Pritham E.J."/>
            <person name="Richards T.A."/>
            <person name="Rocap G."/>
            <person name="Roy S.W."/>
            <person name="Sarai C."/>
            <person name="Schaack S."/>
            <person name="Shirato S."/>
            <person name="Slamovits C.H."/>
            <person name="Spencer D.F."/>
            <person name="Suzuki S."/>
            <person name="Worden A.Z."/>
            <person name="Zauner S."/>
            <person name="Barry K."/>
            <person name="Bell C."/>
            <person name="Bharti A.K."/>
            <person name="Crow J.A."/>
            <person name="Grimwood J."/>
            <person name="Kramer R."/>
            <person name="Lindquist E."/>
            <person name="Lucas S."/>
            <person name="Salamov A."/>
            <person name="McFadden G.I."/>
            <person name="Lane C.E."/>
            <person name="Keeling P.J."/>
            <person name="Gray M.W."/>
            <person name="Grigoriev I.V."/>
            <person name="Archibald J.M."/>
        </authorList>
    </citation>
    <scope>NUCLEOTIDE SEQUENCE</scope>
    <source>
        <strain evidence="3 5">CCMP2712</strain>
    </source>
</reference>
<dbReference type="PROSITE" id="PS50005">
    <property type="entry name" value="TPR"/>
    <property type="match status" value="3"/>
</dbReference>
<reference evidence="5" key="2">
    <citation type="submission" date="2012-11" db="EMBL/GenBank/DDBJ databases">
        <authorList>
            <person name="Kuo A."/>
            <person name="Curtis B.A."/>
            <person name="Tanifuji G."/>
            <person name="Burki F."/>
            <person name="Gruber A."/>
            <person name="Irimia M."/>
            <person name="Maruyama S."/>
            <person name="Arias M.C."/>
            <person name="Ball S.G."/>
            <person name="Gile G.H."/>
            <person name="Hirakawa Y."/>
            <person name="Hopkins J.F."/>
            <person name="Rensing S.A."/>
            <person name="Schmutz J."/>
            <person name="Symeonidi A."/>
            <person name="Elias M."/>
            <person name="Eveleigh R.J."/>
            <person name="Herman E.K."/>
            <person name="Klute M.J."/>
            <person name="Nakayama T."/>
            <person name="Obornik M."/>
            <person name="Reyes-Prieto A."/>
            <person name="Armbrust E.V."/>
            <person name="Aves S.J."/>
            <person name="Beiko R.G."/>
            <person name="Coutinho P."/>
            <person name="Dacks J.B."/>
            <person name="Durnford D.G."/>
            <person name="Fast N.M."/>
            <person name="Green B.R."/>
            <person name="Grisdale C."/>
            <person name="Hempe F."/>
            <person name="Henrissat B."/>
            <person name="Hoppner M.P."/>
            <person name="Ishida K.-I."/>
            <person name="Kim E."/>
            <person name="Koreny L."/>
            <person name="Kroth P.G."/>
            <person name="Liu Y."/>
            <person name="Malik S.-B."/>
            <person name="Maier U.G."/>
            <person name="McRose D."/>
            <person name="Mock T."/>
            <person name="Neilson J.A."/>
            <person name="Onodera N.T."/>
            <person name="Poole A.M."/>
            <person name="Pritham E.J."/>
            <person name="Richards T.A."/>
            <person name="Rocap G."/>
            <person name="Roy S.W."/>
            <person name="Sarai C."/>
            <person name="Schaack S."/>
            <person name="Shirato S."/>
            <person name="Slamovits C.H."/>
            <person name="Spencer D.F."/>
            <person name="Suzuki S."/>
            <person name="Worden A.Z."/>
            <person name="Zauner S."/>
            <person name="Barry K."/>
            <person name="Bell C."/>
            <person name="Bharti A.K."/>
            <person name="Crow J.A."/>
            <person name="Grimwood J."/>
            <person name="Kramer R."/>
            <person name="Lindquist E."/>
            <person name="Lucas S."/>
            <person name="Salamov A."/>
            <person name="McFadden G.I."/>
            <person name="Lane C.E."/>
            <person name="Keeling P.J."/>
            <person name="Gray M.W."/>
            <person name="Grigoriev I.V."/>
            <person name="Archibald J.M."/>
        </authorList>
    </citation>
    <scope>NUCLEOTIDE SEQUENCE</scope>
    <source>
        <strain evidence="5">CCMP2712</strain>
    </source>
</reference>
<dbReference type="PANTHER" id="PTHR44366:SF1">
    <property type="entry name" value="UDP-N-ACETYLGLUCOSAMINE--PEPTIDE N-ACETYLGLUCOSAMINYLTRANSFERASE 110 KDA SUBUNIT"/>
    <property type="match status" value="1"/>
</dbReference>
<dbReference type="GO" id="GO:0097363">
    <property type="term" value="F:protein O-acetylglucosaminyltransferase activity"/>
    <property type="evidence" value="ECO:0007669"/>
    <property type="project" value="TreeGrafter"/>
</dbReference>
<feature type="repeat" description="TPR" evidence="1">
    <location>
        <begin position="216"/>
        <end position="249"/>
    </location>
</feature>
<dbReference type="SUPFAM" id="SSF48452">
    <property type="entry name" value="TPR-like"/>
    <property type="match status" value="1"/>
</dbReference>
<evidence type="ECO:0000313" key="4">
    <source>
        <dbReference type="EnsemblProtists" id="EKX45135"/>
    </source>
</evidence>